<dbReference type="STRING" id="679937.Bcop_1054"/>
<evidence type="ECO:0000313" key="11">
    <source>
        <dbReference type="Proteomes" id="UP000018439"/>
    </source>
</evidence>
<feature type="transmembrane region" description="Helical" evidence="8">
    <location>
        <begin position="6"/>
        <end position="25"/>
    </location>
</feature>
<feature type="transmembrane region" description="Helical" evidence="8">
    <location>
        <begin position="59"/>
        <end position="80"/>
    </location>
</feature>
<proteinExistence type="inferred from homology"/>
<dbReference type="GO" id="GO:0015297">
    <property type="term" value="F:antiporter activity"/>
    <property type="evidence" value="ECO:0007669"/>
    <property type="project" value="InterPro"/>
</dbReference>
<dbReference type="Gene3D" id="3.30.70.1450">
    <property type="entry name" value="Regulator of K+ conductance, C-terminal domain"/>
    <property type="match status" value="2"/>
</dbReference>
<dbReference type="eggNOG" id="COG0475">
    <property type="taxonomic scope" value="Bacteria"/>
</dbReference>
<dbReference type="Proteomes" id="UP000018439">
    <property type="component" value="Chromosome"/>
</dbReference>
<evidence type="ECO:0000256" key="6">
    <source>
        <dbReference type="ARBA" id="ARBA00022989"/>
    </source>
</evidence>
<keyword evidence="5 8" id="KW-0812">Transmembrane</keyword>
<dbReference type="Gene3D" id="1.20.1530.20">
    <property type="match status" value="1"/>
</dbReference>
<feature type="transmembrane region" description="Helical" evidence="8">
    <location>
        <begin position="120"/>
        <end position="139"/>
    </location>
</feature>
<dbReference type="PANTHER" id="PTHR42751">
    <property type="entry name" value="SODIUM/HYDROGEN EXCHANGER FAMILY/TRKA DOMAIN PROTEIN"/>
    <property type="match status" value="1"/>
</dbReference>
<evidence type="ECO:0000256" key="1">
    <source>
        <dbReference type="ARBA" id="ARBA00004141"/>
    </source>
</evidence>
<dbReference type="PROSITE" id="PS51202">
    <property type="entry name" value="RCK_C"/>
    <property type="match status" value="2"/>
</dbReference>
<protein>
    <submittedName>
        <fullName evidence="10">Sodium/hydrogen exchanger</fullName>
    </submittedName>
</protein>
<keyword evidence="4" id="KW-0633">Potassium transport</keyword>
<keyword evidence="6 8" id="KW-1133">Transmembrane helix</keyword>
<dbReference type="InterPro" id="IPR038770">
    <property type="entry name" value="Na+/solute_symporter_sf"/>
</dbReference>
<feature type="transmembrane region" description="Helical" evidence="8">
    <location>
        <begin position="300"/>
        <end position="321"/>
    </location>
</feature>
<evidence type="ECO:0000256" key="5">
    <source>
        <dbReference type="ARBA" id="ARBA00022692"/>
    </source>
</evidence>
<accession>F3ZTN0</accession>
<evidence type="ECO:0000256" key="8">
    <source>
        <dbReference type="SAM" id="Phobius"/>
    </source>
</evidence>
<dbReference type="AlphaFoldDB" id="F3ZTN0"/>
<organism evidence="10 11">
    <name type="scientific">Bacteroides coprosuis DSM 18011</name>
    <dbReference type="NCBI Taxonomy" id="679937"/>
    <lineage>
        <taxon>Bacteria</taxon>
        <taxon>Pseudomonadati</taxon>
        <taxon>Bacteroidota</taxon>
        <taxon>Bacteroidia</taxon>
        <taxon>Bacteroidales</taxon>
        <taxon>Bacteroidaceae</taxon>
        <taxon>Bacteroides</taxon>
    </lineage>
</organism>
<feature type="transmembrane region" description="Helical" evidence="8">
    <location>
        <begin position="333"/>
        <end position="353"/>
    </location>
</feature>
<feature type="transmembrane region" description="Helical" evidence="8">
    <location>
        <begin position="359"/>
        <end position="380"/>
    </location>
</feature>
<feature type="transmembrane region" description="Helical" evidence="8">
    <location>
        <begin position="424"/>
        <end position="445"/>
    </location>
</feature>
<feature type="transmembrane region" description="Helical" evidence="8">
    <location>
        <begin position="92"/>
        <end position="114"/>
    </location>
</feature>
<evidence type="ECO:0000256" key="2">
    <source>
        <dbReference type="ARBA" id="ARBA00005551"/>
    </source>
</evidence>
<feature type="domain" description="RCK C-terminal" evidence="9">
    <location>
        <begin position="588"/>
        <end position="672"/>
    </location>
</feature>
<keyword evidence="7 8" id="KW-0472">Membrane</keyword>
<reference evidence="10 11" key="1">
    <citation type="journal article" date="2011" name="Stand. Genomic Sci.">
        <title>Non-contiguous finished genome sequence of Bacteroides coprosuis type strain (PC139).</title>
        <authorList>
            <person name="Land M."/>
            <person name="Held B."/>
            <person name="Gronow S."/>
            <person name="Abt B."/>
            <person name="Lucas S."/>
            <person name="Del Rio T.G."/>
            <person name="Nolan M."/>
            <person name="Tice H."/>
            <person name="Cheng J.F."/>
            <person name="Pitluck S."/>
            <person name="Liolios K."/>
            <person name="Pagani I."/>
            <person name="Ivanova N."/>
            <person name="Mavromatis K."/>
            <person name="Mikhailova N."/>
            <person name="Pati A."/>
            <person name="Tapia R."/>
            <person name="Han C."/>
            <person name="Goodwin L."/>
            <person name="Chen A."/>
            <person name="Palaniappan K."/>
            <person name="Hauser L."/>
            <person name="Brambilla E.M."/>
            <person name="Rohde M."/>
            <person name="Goker M."/>
            <person name="Detter J.C."/>
            <person name="Woyke T."/>
            <person name="Bristow J."/>
            <person name="Eisen J.A."/>
            <person name="Markowitz V."/>
            <person name="Hugenholtz P."/>
            <person name="Kyrpides N.C."/>
            <person name="Klenk H.P."/>
            <person name="Lapidus A."/>
        </authorList>
    </citation>
    <scope>NUCLEOTIDE SEQUENCE</scope>
    <source>
        <strain evidence="10 11">DSM 18011</strain>
    </source>
</reference>
<feature type="transmembrane region" description="Helical" evidence="8">
    <location>
        <begin position="528"/>
        <end position="545"/>
    </location>
</feature>
<dbReference type="HOGENOM" id="CLU_020579_0_0_10"/>
<evidence type="ECO:0000256" key="7">
    <source>
        <dbReference type="ARBA" id="ARBA00023136"/>
    </source>
</evidence>
<keyword evidence="11" id="KW-1185">Reference proteome</keyword>
<feature type="transmembrane region" description="Helical" evidence="8">
    <location>
        <begin position="245"/>
        <end position="263"/>
    </location>
</feature>
<keyword evidence="4" id="KW-0406">Ion transport</keyword>
<dbReference type="PANTHER" id="PTHR42751:SF3">
    <property type="entry name" value="SODIUM_GLUTAMATE SYMPORTER"/>
    <property type="match status" value="1"/>
</dbReference>
<evidence type="ECO:0000313" key="10">
    <source>
        <dbReference type="EMBL" id="EGJ71261.1"/>
    </source>
</evidence>
<feature type="domain" description="RCK C-terminal" evidence="9">
    <location>
        <begin position="688"/>
        <end position="772"/>
    </location>
</feature>
<feature type="transmembrane region" description="Helical" evidence="8">
    <location>
        <begin position="32"/>
        <end position="53"/>
    </location>
</feature>
<dbReference type="GO" id="GO:0008324">
    <property type="term" value="F:monoatomic cation transmembrane transporter activity"/>
    <property type="evidence" value="ECO:0007669"/>
    <property type="project" value="InterPro"/>
</dbReference>
<keyword evidence="3" id="KW-0813">Transport</keyword>
<sequence>MTHLPPIISDLAFMLIVAGIVTIIFKWLKQPVVLGYIIAGFITGPHIDFFPTVIDNESITIWGEIGVIFLLFGMGLEFSFKKLIKNSKTGFITLMMIVLGLGVSGYFLGTLMGWSHWDSIILGCMLCLSSTTIIVKGFEEPQYKGKRFTEVVFGILIFDDLFAILVMVFLGTIAVSSQQIEGTEILLSLGKLVFFMVVWVVGGIFIVPSFLKKMKHWLNDETLLIVSLGLCLGMVVFATKVELSSALGAFIMGSILAETIALENIERVTKPIKDFFGAIFFVSVGMLMDPAIVLENYKSIIFITLLVLFGKIVFTTWGARLSGESMFTSIQCGFSMAQVGEFAFIVAGTAIMYGLADNFIYPIIIAVSVITTFTTPYLMAASPTAYHFMMKSIPQSWQEKIIAKDEKLASTKPTSLWGSLLKSYVFSIVIFVSLGLAVILLSSSFLQPLLIEHIGTLWGNIACLLITLIVISPMLKGLVYRGGEQPFLILELWKQSVKYRLILSMLIVLRYVIAFGFIYSIFDLFLDIPIWVSGIAAIALLILLFRSKYLLKLYWNMEYHFVINFNERIINEKRKFSKRENGVTSFDLNNESWIEQNLYVGRFKIDKNSEYENKKLKDTDFRSRYGLIIIEVDKNDEESYFPNGDFILMEGEFITVVGNIMQIKKLSSDKNQISLDKKSLQTIHQFAKKQGEDPNSQIKCVSIIIDKESGLYEKSLLQSEIGKRGKSFIVGIERNNSYEINPLASTVFKEDDIIWIVGGKNSIYEILKENFYF</sequence>
<evidence type="ECO:0000259" key="9">
    <source>
        <dbReference type="PROSITE" id="PS51202"/>
    </source>
</evidence>
<evidence type="ECO:0000256" key="3">
    <source>
        <dbReference type="ARBA" id="ARBA00022448"/>
    </source>
</evidence>
<dbReference type="GO" id="GO:1902600">
    <property type="term" value="P:proton transmembrane transport"/>
    <property type="evidence" value="ECO:0007669"/>
    <property type="project" value="InterPro"/>
</dbReference>
<feature type="transmembrane region" description="Helical" evidence="8">
    <location>
        <begin position="501"/>
        <end position="522"/>
    </location>
</feature>
<dbReference type="GO" id="GO:0006813">
    <property type="term" value="P:potassium ion transport"/>
    <property type="evidence" value="ECO:0007669"/>
    <property type="project" value="UniProtKB-KW"/>
</dbReference>
<name>F3ZTN0_9BACE</name>
<feature type="transmembrane region" description="Helical" evidence="8">
    <location>
        <begin position="275"/>
        <end position="294"/>
    </location>
</feature>
<keyword evidence="4" id="KW-0630">Potassium</keyword>
<evidence type="ECO:0000256" key="4">
    <source>
        <dbReference type="ARBA" id="ARBA00022538"/>
    </source>
</evidence>
<comment type="subcellular location">
    <subcellularLocation>
        <location evidence="1">Membrane</location>
        <topology evidence="1">Multi-pass membrane protein</topology>
    </subcellularLocation>
</comment>
<dbReference type="InterPro" id="IPR006153">
    <property type="entry name" value="Cation/H_exchanger_TM"/>
</dbReference>
<dbReference type="OrthoDB" id="9781411at2"/>
<feature type="transmembrane region" description="Helical" evidence="8">
    <location>
        <begin position="457"/>
        <end position="480"/>
    </location>
</feature>
<dbReference type="GO" id="GO:0016020">
    <property type="term" value="C:membrane"/>
    <property type="evidence" value="ECO:0007669"/>
    <property type="project" value="UniProtKB-SubCell"/>
</dbReference>
<dbReference type="InterPro" id="IPR036721">
    <property type="entry name" value="RCK_C_sf"/>
</dbReference>
<feature type="transmembrane region" description="Helical" evidence="8">
    <location>
        <begin position="151"/>
        <end position="173"/>
    </location>
</feature>
<comment type="similarity">
    <text evidence="2">Belongs to the monovalent cation:proton antiporter 2 (CPA2) transporter (TC 2.A.37) family.</text>
</comment>
<feature type="transmembrane region" description="Helical" evidence="8">
    <location>
        <begin position="185"/>
        <end position="211"/>
    </location>
</feature>
<dbReference type="SUPFAM" id="SSF116726">
    <property type="entry name" value="TrkA C-terminal domain-like"/>
    <property type="match status" value="2"/>
</dbReference>
<dbReference type="Pfam" id="PF02080">
    <property type="entry name" value="TrkA_C"/>
    <property type="match status" value="2"/>
</dbReference>
<dbReference type="Pfam" id="PF00999">
    <property type="entry name" value="Na_H_Exchanger"/>
    <property type="match status" value="1"/>
</dbReference>
<feature type="transmembrane region" description="Helical" evidence="8">
    <location>
        <begin position="223"/>
        <end position="239"/>
    </location>
</feature>
<dbReference type="EMBL" id="CM001167">
    <property type="protein sequence ID" value="EGJ71261.1"/>
    <property type="molecule type" value="Genomic_DNA"/>
</dbReference>
<gene>
    <name evidence="10" type="ORF">Bcop_1054</name>
</gene>
<dbReference type="InterPro" id="IPR006037">
    <property type="entry name" value="RCK_C"/>
</dbReference>